<dbReference type="InterPro" id="IPR015422">
    <property type="entry name" value="PyrdxlP-dep_Trfase_small"/>
</dbReference>
<comment type="caution">
    <text evidence="4">The sequence shown here is derived from an EMBL/GenBank/DDBJ whole genome shotgun (WGS) entry which is preliminary data.</text>
</comment>
<keyword evidence="4" id="KW-0032">Aminotransferase</keyword>
<dbReference type="RefSeq" id="WP_062189601.1">
    <property type="nucleotide sequence ID" value="NZ_DF967965.1"/>
</dbReference>
<keyword evidence="2 3" id="KW-0663">Pyridoxal phosphate</keyword>
<dbReference type="Pfam" id="PF01041">
    <property type="entry name" value="DegT_DnrJ_EryC1"/>
    <property type="match status" value="1"/>
</dbReference>
<evidence type="ECO:0000313" key="4">
    <source>
        <dbReference type="EMBL" id="HCE17292.1"/>
    </source>
</evidence>
<name>A0A3D1JFK3_9CHLR</name>
<dbReference type="InterPro" id="IPR000653">
    <property type="entry name" value="DegT/StrS_aminotransferase"/>
</dbReference>
<dbReference type="AlphaFoldDB" id="A0A3D1JFK3"/>
<dbReference type="GO" id="GO:0000271">
    <property type="term" value="P:polysaccharide biosynthetic process"/>
    <property type="evidence" value="ECO:0007669"/>
    <property type="project" value="TreeGrafter"/>
</dbReference>
<evidence type="ECO:0000256" key="1">
    <source>
        <dbReference type="PIRSR" id="PIRSR000390-1"/>
    </source>
</evidence>
<dbReference type="SUPFAM" id="SSF53383">
    <property type="entry name" value="PLP-dependent transferases"/>
    <property type="match status" value="1"/>
</dbReference>
<feature type="active site" description="Proton acceptor" evidence="1">
    <location>
        <position position="198"/>
    </location>
</feature>
<evidence type="ECO:0000256" key="3">
    <source>
        <dbReference type="RuleBase" id="RU004508"/>
    </source>
</evidence>
<dbReference type="STRING" id="229919.GCA_001050195_00587"/>
<dbReference type="GO" id="GO:0030170">
    <property type="term" value="F:pyridoxal phosphate binding"/>
    <property type="evidence" value="ECO:0007669"/>
    <property type="project" value="TreeGrafter"/>
</dbReference>
<protein>
    <submittedName>
        <fullName evidence="4">DegT/DnrJ/EryC1/StrS family aminotransferase</fullName>
    </submittedName>
</protein>
<dbReference type="Gene3D" id="3.90.1150.10">
    <property type="entry name" value="Aspartate Aminotransferase, domain 1"/>
    <property type="match status" value="1"/>
</dbReference>
<gene>
    <name evidence="4" type="ORF">DEQ80_05485</name>
</gene>
<dbReference type="Gene3D" id="3.40.640.10">
    <property type="entry name" value="Type I PLP-dependent aspartate aminotransferase-like (Major domain)"/>
    <property type="match status" value="1"/>
</dbReference>
<evidence type="ECO:0000313" key="5">
    <source>
        <dbReference type="Proteomes" id="UP000264141"/>
    </source>
</evidence>
<dbReference type="GO" id="GO:0008483">
    <property type="term" value="F:transaminase activity"/>
    <property type="evidence" value="ECO:0007669"/>
    <property type="project" value="UniProtKB-KW"/>
</dbReference>
<keyword evidence="4" id="KW-0808">Transferase</keyword>
<dbReference type="CDD" id="cd00616">
    <property type="entry name" value="AHBA_syn"/>
    <property type="match status" value="1"/>
</dbReference>
<dbReference type="InterPro" id="IPR015421">
    <property type="entry name" value="PyrdxlP-dep_Trfase_major"/>
</dbReference>
<reference evidence="4 5" key="1">
    <citation type="journal article" date="2018" name="Nat. Biotechnol.">
        <title>A standardized bacterial taxonomy based on genome phylogeny substantially revises the tree of life.</title>
        <authorList>
            <person name="Parks D.H."/>
            <person name="Chuvochina M."/>
            <person name="Waite D.W."/>
            <person name="Rinke C."/>
            <person name="Skarshewski A."/>
            <person name="Chaumeil P.A."/>
            <person name="Hugenholtz P."/>
        </authorList>
    </citation>
    <scope>NUCLEOTIDE SEQUENCE [LARGE SCALE GENOMIC DNA]</scope>
    <source>
        <strain evidence="4">UBA8781</strain>
    </source>
</reference>
<dbReference type="InterPro" id="IPR015424">
    <property type="entry name" value="PyrdxlP-dep_Trfase"/>
</dbReference>
<proteinExistence type="inferred from homology"/>
<sequence length="418" mass="46388">MSQLAILGGEKTRSTPYPHWPVFDERDIEAVTSVVQSGRWGGFPYPGPQTREFLERFVEMQGGGYPVLMVNGTVTMEVALRAADIGWGDEVIVPALTFQATAAAPMAAGAIPVIVDVDPENYCMDPRKVEEAITPRTRAIIPVHLGAQMTDMDAIMDIAERHHLIVIEDCAHAHGARWRGRGAGTIGHFGSFSLQSSKILTTGEGGILLCQTEELQKKAESIINCGRPYEYQGKIHYTMGANYRLGELHAALGVVALQRFPEQMKQRNEAASYLEEALSEVPGVRLLRRDPRHTTRAIYIYGFAIDPQVFHNTHEVVCAALEAEGIPCDTGYPPMHRYDLFQPRLSRLPVPSAFPDRFDFSRLSLPEAERAGERESVWLDESVFRDGQKGIDDVVTALKKVVEHGEELARAAARRLEK</sequence>
<dbReference type="Proteomes" id="UP000264141">
    <property type="component" value="Unassembled WGS sequence"/>
</dbReference>
<dbReference type="PANTHER" id="PTHR30244:SF34">
    <property type="entry name" value="DTDP-4-AMINO-4,6-DIDEOXYGALACTOSE TRANSAMINASE"/>
    <property type="match status" value="1"/>
</dbReference>
<dbReference type="PIRSF" id="PIRSF000390">
    <property type="entry name" value="PLP_StrS"/>
    <property type="match status" value="1"/>
</dbReference>
<dbReference type="EMBL" id="DPBP01000023">
    <property type="protein sequence ID" value="HCE17292.1"/>
    <property type="molecule type" value="Genomic_DNA"/>
</dbReference>
<evidence type="ECO:0000256" key="2">
    <source>
        <dbReference type="PIRSR" id="PIRSR000390-2"/>
    </source>
</evidence>
<dbReference type="OrthoDB" id="9810913at2"/>
<accession>A0A3D1JFK3</accession>
<dbReference type="PANTHER" id="PTHR30244">
    <property type="entry name" value="TRANSAMINASE"/>
    <property type="match status" value="1"/>
</dbReference>
<feature type="modified residue" description="N6-(pyridoxal phosphate)lysine" evidence="2">
    <location>
        <position position="198"/>
    </location>
</feature>
<comment type="similarity">
    <text evidence="3">Belongs to the DegT/DnrJ/EryC1 family.</text>
</comment>
<organism evidence="4 5">
    <name type="scientific">Anaerolinea thermolimosa</name>
    <dbReference type="NCBI Taxonomy" id="229919"/>
    <lineage>
        <taxon>Bacteria</taxon>
        <taxon>Bacillati</taxon>
        <taxon>Chloroflexota</taxon>
        <taxon>Anaerolineae</taxon>
        <taxon>Anaerolineales</taxon>
        <taxon>Anaerolineaceae</taxon>
        <taxon>Anaerolinea</taxon>
    </lineage>
</organism>